<organism evidence="1 2">
    <name type="scientific">Popillia japonica</name>
    <name type="common">Japanese beetle</name>
    <dbReference type="NCBI Taxonomy" id="7064"/>
    <lineage>
        <taxon>Eukaryota</taxon>
        <taxon>Metazoa</taxon>
        <taxon>Ecdysozoa</taxon>
        <taxon>Arthropoda</taxon>
        <taxon>Hexapoda</taxon>
        <taxon>Insecta</taxon>
        <taxon>Pterygota</taxon>
        <taxon>Neoptera</taxon>
        <taxon>Endopterygota</taxon>
        <taxon>Coleoptera</taxon>
        <taxon>Polyphaga</taxon>
        <taxon>Scarabaeiformia</taxon>
        <taxon>Scarabaeidae</taxon>
        <taxon>Rutelinae</taxon>
        <taxon>Popillia</taxon>
    </lineage>
</organism>
<evidence type="ECO:0000313" key="1">
    <source>
        <dbReference type="EMBL" id="KAK9753648.1"/>
    </source>
</evidence>
<protein>
    <submittedName>
        <fullName evidence="1">Pao retrotransposon peptidase</fullName>
    </submittedName>
</protein>
<accession>A0AAW1N5D2</accession>
<comment type="caution">
    <text evidence="1">The sequence shown here is derived from an EMBL/GenBank/DDBJ whole genome shotgun (WGS) entry which is preliminary data.</text>
</comment>
<gene>
    <name evidence="1" type="ORF">QE152_g1829</name>
</gene>
<dbReference type="EMBL" id="JASPKY010000011">
    <property type="protein sequence ID" value="KAK9753648.1"/>
    <property type="molecule type" value="Genomic_DNA"/>
</dbReference>
<keyword evidence="2" id="KW-1185">Reference proteome</keyword>
<dbReference type="PANTHER" id="PTHR47331:SF6">
    <property type="entry name" value="DOUBLECORTIN DOMAIN-CONTAINING PROTEIN"/>
    <property type="match status" value="1"/>
</dbReference>
<dbReference type="AlphaFoldDB" id="A0AAW1N5D2"/>
<dbReference type="PANTHER" id="PTHR47331">
    <property type="entry name" value="PHD-TYPE DOMAIN-CONTAINING PROTEIN"/>
    <property type="match status" value="1"/>
</dbReference>
<evidence type="ECO:0000313" key="2">
    <source>
        <dbReference type="Proteomes" id="UP001458880"/>
    </source>
</evidence>
<dbReference type="InterPro" id="IPR008042">
    <property type="entry name" value="Retrotrans_Pao"/>
</dbReference>
<dbReference type="Proteomes" id="UP001458880">
    <property type="component" value="Unassembled WGS sequence"/>
</dbReference>
<reference evidence="1 2" key="1">
    <citation type="journal article" date="2024" name="BMC Genomics">
        <title>De novo assembly and annotation of Popillia japonica's genome with initial clues to its potential as an invasive pest.</title>
        <authorList>
            <person name="Cucini C."/>
            <person name="Boschi S."/>
            <person name="Funari R."/>
            <person name="Cardaioli E."/>
            <person name="Iannotti N."/>
            <person name="Marturano G."/>
            <person name="Paoli F."/>
            <person name="Bruttini M."/>
            <person name="Carapelli A."/>
            <person name="Frati F."/>
            <person name="Nardi F."/>
        </authorList>
    </citation>
    <scope>NUCLEOTIDE SEQUENCE [LARGE SCALE GENOMIC DNA]</scope>
    <source>
        <strain evidence="1">DMR45628</strain>
    </source>
</reference>
<sequence length="288" mass="32982">MHAVNMIRAPRYLVCTDTSSNELHCFSDASEKACAACIYLKTTEPNGSCNVNLVCAKTKVAPLKSLTIPRLELCGALLLTRLTVKTVCALKLMISRTIYWTDSTIVLSWIRTSPHLLKTFVANRITEIQNASFVENWRHVPTRDNPADIASRGVYENTLEHCKLWWHGPSWLSQEETNWPITNYVKQNTLEMKEVQTCHALETTQDIFARFSTFTKLVRVVSYILRFKVNCLASKHQKTLGPLPTAELNRTFTMLIKLSQQESFFDDIVQLTKKRQLSRKSKLRNLLC</sequence>
<name>A0AAW1N5D2_POPJA</name>
<proteinExistence type="predicted"/>
<dbReference type="Pfam" id="PF05380">
    <property type="entry name" value="Peptidase_A17"/>
    <property type="match status" value="1"/>
</dbReference>